<dbReference type="Proteomes" id="UP001213000">
    <property type="component" value="Unassembled WGS sequence"/>
</dbReference>
<name>A0AAD5VGM8_9AGAR</name>
<dbReference type="AlphaFoldDB" id="A0AAD5VGM8"/>
<keyword evidence="2" id="KW-1185">Reference proteome</keyword>
<comment type="caution">
    <text evidence="1">The sequence shown here is derived from an EMBL/GenBank/DDBJ whole genome shotgun (WGS) entry which is preliminary data.</text>
</comment>
<reference evidence="1" key="1">
    <citation type="submission" date="2022-07" db="EMBL/GenBank/DDBJ databases">
        <title>Genome Sequence of Leucocoprinus birnbaumii.</title>
        <authorList>
            <person name="Buettner E."/>
        </authorList>
    </citation>
    <scope>NUCLEOTIDE SEQUENCE</scope>
    <source>
        <strain evidence="1">VT141</strain>
    </source>
</reference>
<protein>
    <submittedName>
        <fullName evidence="1">Uncharacterized protein</fullName>
    </submittedName>
</protein>
<sequence length="297" mass="33870">MKVPASQTSSAPVPSPVDKDATRLREHHREVMQNILESNQLQRGISGLHSLRRVHITVHQHDESDDPRLIQTIINCIASLPAVEDFSFALPFELSLRKPILSLNPLANLKILTVKNLPRSSNLMIVEFTQLVARSPQLHTLDVSGEQPYFLPLDFLVGPEDLVKEASRRGITLPIQILNCRRVPVNQHKFQKELHHFRRLQNICCSQGPVFDLLKREKIWAASISTSGYSLASLEYLTSYSGLQSLKLHTIPLPRPRPNADRRKQAFSLMDATLRRHKNTLTDFDNRAVRAFLAHWR</sequence>
<evidence type="ECO:0000313" key="2">
    <source>
        <dbReference type="Proteomes" id="UP001213000"/>
    </source>
</evidence>
<dbReference type="EMBL" id="JANIEX010001697">
    <property type="protein sequence ID" value="KAJ3555291.1"/>
    <property type="molecule type" value="Genomic_DNA"/>
</dbReference>
<evidence type="ECO:0000313" key="1">
    <source>
        <dbReference type="EMBL" id="KAJ3555291.1"/>
    </source>
</evidence>
<accession>A0AAD5VGM8</accession>
<proteinExistence type="predicted"/>
<gene>
    <name evidence="1" type="ORF">NP233_g12244</name>
</gene>
<organism evidence="1 2">
    <name type="scientific">Leucocoprinus birnbaumii</name>
    <dbReference type="NCBI Taxonomy" id="56174"/>
    <lineage>
        <taxon>Eukaryota</taxon>
        <taxon>Fungi</taxon>
        <taxon>Dikarya</taxon>
        <taxon>Basidiomycota</taxon>
        <taxon>Agaricomycotina</taxon>
        <taxon>Agaricomycetes</taxon>
        <taxon>Agaricomycetidae</taxon>
        <taxon>Agaricales</taxon>
        <taxon>Agaricineae</taxon>
        <taxon>Agaricaceae</taxon>
        <taxon>Leucocoprinus</taxon>
    </lineage>
</organism>